<evidence type="ECO:0000256" key="1">
    <source>
        <dbReference type="SAM" id="MobiDB-lite"/>
    </source>
</evidence>
<dbReference type="AlphaFoldDB" id="A0A1D1W2H6"/>
<dbReference type="Proteomes" id="UP000186922">
    <property type="component" value="Unassembled WGS sequence"/>
</dbReference>
<evidence type="ECO:0000313" key="3">
    <source>
        <dbReference type="Proteomes" id="UP000186922"/>
    </source>
</evidence>
<comment type="caution">
    <text evidence="2">The sequence shown here is derived from an EMBL/GenBank/DDBJ whole genome shotgun (WGS) entry which is preliminary data.</text>
</comment>
<organism evidence="2 3">
    <name type="scientific">Ramazzottius varieornatus</name>
    <name type="common">Water bear</name>
    <name type="synonym">Tardigrade</name>
    <dbReference type="NCBI Taxonomy" id="947166"/>
    <lineage>
        <taxon>Eukaryota</taxon>
        <taxon>Metazoa</taxon>
        <taxon>Ecdysozoa</taxon>
        <taxon>Tardigrada</taxon>
        <taxon>Eutardigrada</taxon>
        <taxon>Parachela</taxon>
        <taxon>Hypsibioidea</taxon>
        <taxon>Ramazzottiidae</taxon>
        <taxon>Ramazzottius</taxon>
    </lineage>
</organism>
<gene>
    <name evidence="2" type="primary">RvY_16841-1</name>
    <name evidence="2" type="synonym">RvY_16841.1</name>
    <name evidence="2" type="ORF">RvY_16841</name>
</gene>
<keyword evidence="3" id="KW-1185">Reference proteome</keyword>
<reference evidence="2 3" key="1">
    <citation type="journal article" date="2016" name="Nat. Commun.">
        <title>Extremotolerant tardigrade genome and improved radiotolerance of human cultured cells by tardigrade-unique protein.</title>
        <authorList>
            <person name="Hashimoto T."/>
            <person name="Horikawa D.D."/>
            <person name="Saito Y."/>
            <person name="Kuwahara H."/>
            <person name="Kozuka-Hata H."/>
            <person name="Shin-I T."/>
            <person name="Minakuchi Y."/>
            <person name="Ohishi K."/>
            <person name="Motoyama A."/>
            <person name="Aizu T."/>
            <person name="Enomoto A."/>
            <person name="Kondo K."/>
            <person name="Tanaka S."/>
            <person name="Hara Y."/>
            <person name="Koshikawa S."/>
            <person name="Sagara H."/>
            <person name="Miura T."/>
            <person name="Yokobori S."/>
            <person name="Miyagawa K."/>
            <person name="Suzuki Y."/>
            <person name="Kubo T."/>
            <person name="Oyama M."/>
            <person name="Kohara Y."/>
            <person name="Fujiyama A."/>
            <person name="Arakawa K."/>
            <person name="Katayama T."/>
            <person name="Toyoda A."/>
            <person name="Kunieda T."/>
        </authorList>
    </citation>
    <scope>NUCLEOTIDE SEQUENCE [LARGE SCALE GENOMIC DNA]</scope>
    <source>
        <strain evidence="2 3">YOKOZUNA-1</strain>
    </source>
</reference>
<feature type="compositionally biased region" description="Polar residues" evidence="1">
    <location>
        <begin position="37"/>
        <end position="46"/>
    </location>
</feature>
<sequence length="72" mass="8381">MLHFEKAKWRFAPLYRNGKSARPGSGKARCGARRQQHNTTCNYDVDNSNRLDDDPHDRTYCREVDPVSLDRS</sequence>
<feature type="region of interest" description="Disordered" evidence="1">
    <location>
        <begin position="16"/>
        <end position="72"/>
    </location>
</feature>
<accession>A0A1D1W2H6</accession>
<proteinExistence type="predicted"/>
<protein>
    <submittedName>
        <fullName evidence="2">Uncharacterized protein</fullName>
    </submittedName>
</protein>
<evidence type="ECO:0000313" key="2">
    <source>
        <dbReference type="EMBL" id="GAV06933.1"/>
    </source>
</evidence>
<name>A0A1D1W2H6_RAMVA</name>
<dbReference type="EMBL" id="BDGG01000014">
    <property type="protein sequence ID" value="GAV06933.1"/>
    <property type="molecule type" value="Genomic_DNA"/>
</dbReference>
<feature type="compositionally biased region" description="Basic and acidic residues" evidence="1">
    <location>
        <begin position="47"/>
        <end position="72"/>
    </location>
</feature>